<sequence>MIVFDLSCAEGHRFEGWFRSSSAFEEQGAKGLLLCPQCGSTEVAKAPMAPAVPAKGNARRPDAPVQGSGDGEGSEVQAGSQGGALPPALKQAMEKLAKLQAEMIKDSTYVGDRFAEETRAMHYGEKDAVLIHGKADADEARELFEEGIAFAPLLIPFTPPDETN</sequence>
<comment type="caution">
    <text evidence="2">The sequence shown here is derived from an EMBL/GenBank/DDBJ whole genome shotgun (WGS) entry which is preliminary data.</text>
</comment>
<proteinExistence type="predicted"/>
<gene>
    <name evidence="2" type="ORF">DL238_11015</name>
</gene>
<dbReference type="OrthoDB" id="9799894at2"/>
<name>A0A395LM05_9SPHN</name>
<evidence type="ECO:0000313" key="3">
    <source>
        <dbReference type="Proteomes" id="UP000254101"/>
    </source>
</evidence>
<dbReference type="Proteomes" id="UP000254101">
    <property type="component" value="Unassembled WGS sequence"/>
</dbReference>
<dbReference type="InterPro" id="IPR009562">
    <property type="entry name" value="DUF1178"/>
</dbReference>
<dbReference type="PIRSF" id="PIRSF032131">
    <property type="entry name" value="UCP032131"/>
    <property type="match status" value="1"/>
</dbReference>
<evidence type="ECO:0000313" key="2">
    <source>
        <dbReference type="EMBL" id="RDS78076.1"/>
    </source>
</evidence>
<dbReference type="Pfam" id="PF06676">
    <property type="entry name" value="DUF1178"/>
    <property type="match status" value="1"/>
</dbReference>
<dbReference type="AlphaFoldDB" id="A0A395LM05"/>
<dbReference type="RefSeq" id="WP_115492299.1">
    <property type="nucleotide sequence ID" value="NZ_JACHWW010000001.1"/>
</dbReference>
<accession>A0A395LM05</accession>
<protein>
    <submittedName>
        <fullName evidence="2">DUF1178 family protein</fullName>
    </submittedName>
</protein>
<organism evidence="2 3">
    <name type="scientific">Alteriqipengyuania lutimaris</name>
    <dbReference type="NCBI Taxonomy" id="1538146"/>
    <lineage>
        <taxon>Bacteria</taxon>
        <taxon>Pseudomonadati</taxon>
        <taxon>Pseudomonadota</taxon>
        <taxon>Alphaproteobacteria</taxon>
        <taxon>Sphingomonadales</taxon>
        <taxon>Erythrobacteraceae</taxon>
        <taxon>Alteriqipengyuania</taxon>
    </lineage>
</organism>
<dbReference type="EMBL" id="QRBB01000001">
    <property type="protein sequence ID" value="RDS78076.1"/>
    <property type="molecule type" value="Genomic_DNA"/>
</dbReference>
<evidence type="ECO:0000256" key="1">
    <source>
        <dbReference type="SAM" id="MobiDB-lite"/>
    </source>
</evidence>
<keyword evidence="3" id="KW-1185">Reference proteome</keyword>
<feature type="region of interest" description="Disordered" evidence="1">
    <location>
        <begin position="49"/>
        <end position="87"/>
    </location>
</feature>
<reference evidence="2 3" key="1">
    <citation type="submission" date="2018-07" db="EMBL/GenBank/DDBJ databases">
        <title>Erythrobacter nanhaiensis sp. nov., a novel member of the genus Erythrobacter isolated from the South China Sea.</title>
        <authorList>
            <person name="Chen X."/>
            <person name="Liu J."/>
        </authorList>
    </citation>
    <scope>NUCLEOTIDE SEQUENCE [LARGE SCALE GENOMIC DNA]</scope>
    <source>
        <strain evidence="2 3">S-5</strain>
    </source>
</reference>